<protein>
    <submittedName>
        <fullName evidence="1">Uncharacterized protein</fullName>
    </submittedName>
</protein>
<evidence type="ECO:0000313" key="2">
    <source>
        <dbReference type="Proteomes" id="UP000286974"/>
    </source>
</evidence>
<dbReference type="Proteomes" id="UP000286974">
    <property type="component" value="Unassembled WGS sequence"/>
</dbReference>
<gene>
    <name evidence="1" type="ORF">NBRC111893_2171</name>
</gene>
<organism evidence="1 2">
    <name type="scientific">Lentilactobacillus kosonis</name>
    <dbReference type="NCBI Taxonomy" id="2810561"/>
    <lineage>
        <taxon>Bacteria</taxon>
        <taxon>Bacillati</taxon>
        <taxon>Bacillota</taxon>
        <taxon>Bacilli</taxon>
        <taxon>Lactobacillales</taxon>
        <taxon>Lactobacillaceae</taxon>
        <taxon>Lentilactobacillus</taxon>
    </lineage>
</organism>
<reference evidence="1 2" key="1">
    <citation type="submission" date="2017-11" db="EMBL/GenBank/DDBJ databases">
        <title>Draft Genome Sequence of Lactobacillus curieae NBRC 111893 isolated from Koso, a Japanese sugar-Vegetable Fermented Beverage.</title>
        <authorList>
            <person name="Chiou T.Y."/>
            <person name="Oshima K."/>
            <person name="Suda W."/>
            <person name="Hattori M."/>
            <person name="Takahashi T."/>
        </authorList>
    </citation>
    <scope>NUCLEOTIDE SEQUENCE [LARGE SCALE GENOMIC DNA]</scope>
    <source>
        <strain evidence="1 2">NBRC111893</strain>
    </source>
</reference>
<comment type="caution">
    <text evidence="1">The sequence shown here is derived from an EMBL/GenBank/DDBJ whole genome shotgun (WGS) entry which is preliminary data.</text>
</comment>
<dbReference type="EMBL" id="BEXA01000005">
    <property type="protein sequence ID" value="GAY74025.1"/>
    <property type="molecule type" value="Genomic_DNA"/>
</dbReference>
<dbReference type="RefSeq" id="WP_261341445.1">
    <property type="nucleotide sequence ID" value="NZ_BEXA01000005.1"/>
</dbReference>
<accession>A0A401FNQ3</accession>
<sequence length="42" mass="4659">MKFQAMVRVAIVAVETVLASCDFNFEITSASFLIEQSINYGD</sequence>
<evidence type="ECO:0000313" key="1">
    <source>
        <dbReference type="EMBL" id="GAY74025.1"/>
    </source>
</evidence>
<dbReference type="AlphaFoldDB" id="A0A401FNQ3"/>
<name>A0A401FNQ3_9LACO</name>
<proteinExistence type="predicted"/>
<keyword evidence="2" id="KW-1185">Reference proteome</keyword>